<dbReference type="RefSeq" id="WP_145087748.1">
    <property type="nucleotide sequence ID" value="NZ_CP036274.1"/>
</dbReference>
<evidence type="ECO:0000259" key="6">
    <source>
        <dbReference type="Pfam" id="PF00884"/>
    </source>
</evidence>
<keyword evidence="5" id="KW-0732">Signal</keyword>
<keyword evidence="2" id="KW-0479">Metal-binding</keyword>
<keyword evidence="3 8" id="KW-0378">Hydrolase</keyword>
<evidence type="ECO:0000256" key="3">
    <source>
        <dbReference type="ARBA" id="ARBA00022801"/>
    </source>
</evidence>
<dbReference type="InterPro" id="IPR032506">
    <property type="entry name" value="SGSH_C"/>
</dbReference>
<feature type="chain" id="PRO_5022209756" evidence="5">
    <location>
        <begin position="20"/>
        <end position="489"/>
    </location>
</feature>
<dbReference type="Pfam" id="PF00884">
    <property type="entry name" value="Sulfatase"/>
    <property type="match status" value="1"/>
</dbReference>
<dbReference type="OrthoDB" id="9762324at2"/>
<dbReference type="InterPro" id="IPR000917">
    <property type="entry name" value="Sulfatase_N"/>
</dbReference>
<dbReference type="Proteomes" id="UP000315017">
    <property type="component" value="Chromosome"/>
</dbReference>
<keyword evidence="4" id="KW-0106">Calcium</keyword>
<feature type="domain" description="N-sulphoglucosamine sulphohydrolase C-terminal" evidence="7">
    <location>
        <begin position="431"/>
        <end position="476"/>
    </location>
</feature>
<feature type="signal peptide" evidence="5">
    <location>
        <begin position="1"/>
        <end position="19"/>
    </location>
</feature>
<protein>
    <submittedName>
        <fullName evidence="8">Arylsulfatase</fullName>
        <ecNumber evidence="8">3.1.6.1</ecNumber>
    </submittedName>
</protein>
<organism evidence="8 9">
    <name type="scientific">Anatilimnocola aggregata</name>
    <dbReference type="NCBI Taxonomy" id="2528021"/>
    <lineage>
        <taxon>Bacteria</taxon>
        <taxon>Pseudomonadati</taxon>
        <taxon>Planctomycetota</taxon>
        <taxon>Planctomycetia</taxon>
        <taxon>Pirellulales</taxon>
        <taxon>Pirellulaceae</taxon>
        <taxon>Anatilimnocola</taxon>
    </lineage>
</organism>
<dbReference type="InterPro" id="IPR017850">
    <property type="entry name" value="Alkaline_phosphatase_core_sf"/>
</dbReference>
<evidence type="ECO:0000313" key="9">
    <source>
        <dbReference type="Proteomes" id="UP000315017"/>
    </source>
</evidence>
<dbReference type="PROSITE" id="PS00149">
    <property type="entry name" value="SULFATASE_2"/>
    <property type="match status" value="1"/>
</dbReference>
<dbReference type="GO" id="GO:0004065">
    <property type="term" value="F:arylsulfatase activity"/>
    <property type="evidence" value="ECO:0007669"/>
    <property type="project" value="UniProtKB-EC"/>
</dbReference>
<evidence type="ECO:0000259" key="7">
    <source>
        <dbReference type="Pfam" id="PF16347"/>
    </source>
</evidence>
<dbReference type="InterPro" id="IPR050738">
    <property type="entry name" value="Sulfatase"/>
</dbReference>
<dbReference type="PANTHER" id="PTHR42693">
    <property type="entry name" value="ARYLSULFATASE FAMILY MEMBER"/>
    <property type="match status" value="1"/>
</dbReference>
<evidence type="ECO:0000256" key="4">
    <source>
        <dbReference type="ARBA" id="ARBA00022837"/>
    </source>
</evidence>
<reference evidence="8 9" key="1">
    <citation type="submission" date="2019-02" db="EMBL/GenBank/DDBJ databases">
        <title>Deep-cultivation of Planctomycetes and their phenomic and genomic characterization uncovers novel biology.</title>
        <authorList>
            <person name="Wiegand S."/>
            <person name="Jogler M."/>
            <person name="Boedeker C."/>
            <person name="Pinto D."/>
            <person name="Vollmers J."/>
            <person name="Rivas-Marin E."/>
            <person name="Kohn T."/>
            <person name="Peeters S.H."/>
            <person name="Heuer A."/>
            <person name="Rast P."/>
            <person name="Oberbeckmann S."/>
            <person name="Bunk B."/>
            <person name="Jeske O."/>
            <person name="Meyerdierks A."/>
            <person name="Storesund J.E."/>
            <person name="Kallscheuer N."/>
            <person name="Luecker S."/>
            <person name="Lage O.M."/>
            <person name="Pohl T."/>
            <person name="Merkel B.J."/>
            <person name="Hornburger P."/>
            <person name="Mueller R.-W."/>
            <person name="Bruemmer F."/>
            <person name="Labrenz M."/>
            <person name="Spormann A.M."/>
            <person name="Op den Camp H."/>
            <person name="Overmann J."/>
            <person name="Amann R."/>
            <person name="Jetten M.S.M."/>
            <person name="Mascher T."/>
            <person name="Medema M.H."/>
            <person name="Devos D.P."/>
            <person name="Kaster A.-K."/>
            <person name="Ovreas L."/>
            <person name="Rohde M."/>
            <person name="Galperin M.Y."/>
            <person name="Jogler C."/>
        </authorList>
    </citation>
    <scope>NUCLEOTIDE SEQUENCE [LARGE SCALE GENOMIC DNA]</scope>
    <source>
        <strain evidence="8 9">ETA_A8</strain>
    </source>
</reference>
<comment type="similarity">
    <text evidence="1">Belongs to the sulfatase family.</text>
</comment>
<dbReference type="EMBL" id="CP036274">
    <property type="protein sequence ID" value="QDU26874.1"/>
    <property type="molecule type" value="Genomic_DNA"/>
</dbReference>
<accession>A0A517Y9G6</accession>
<evidence type="ECO:0000256" key="2">
    <source>
        <dbReference type="ARBA" id="ARBA00022723"/>
    </source>
</evidence>
<sequence precursor="true">MLRLLLFILLGIVGSTSLAAETPKPNIILFVTDDMSPDAGCFGNSVIKTPALDALARDGIRLPHAFCTTASCSASRSVILSGIHNHANAHYGHAHAYHHFSSYPKLQTLPVRLTAAGYRTARVGKYHVEPEAVYKFEQAIPGAERNPVLMANNCRDLIAAKSEKPFFLYFCTADPHRGGGSVPGDPLEPDAFGNRADGYEGVTEVKYDPKNVIVPPFLPDSPTCRAELAQYYQSISRVDQGLAKLVAILKEANQYDNTLIVFTSDHGIAMPGSKTTVYEPGLTVPMVYKLPGKPTPATAGRVCQAMVSHVDLTPTLLAAADALPTPLPAEGPVNKRAKAAAAQSNLQGRSYYGVLKEEQPAGWDTIEASHTFHEITMYYPMRVVRNRQHKLIWNLAAPLPYPFASDLWNAPTWQAVYKQGPDALYGKRTVKNYIHRPAFELYDLNTDPHEVNNLADDSKYAKLLEEMKAELKDFQQRTSDPWIMKWKYE</sequence>
<name>A0A517Y9G6_9BACT</name>
<dbReference type="PANTHER" id="PTHR42693:SF53">
    <property type="entry name" value="ENDO-4-O-SULFATASE"/>
    <property type="match status" value="1"/>
</dbReference>
<dbReference type="CDD" id="cd16027">
    <property type="entry name" value="SGSH"/>
    <property type="match status" value="1"/>
</dbReference>
<proteinExistence type="inferred from homology"/>
<dbReference type="InterPro" id="IPR024607">
    <property type="entry name" value="Sulfatase_CS"/>
</dbReference>
<keyword evidence="9" id="KW-1185">Reference proteome</keyword>
<dbReference type="AlphaFoldDB" id="A0A517Y9G6"/>
<evidence type="ECO:0000313" key="8">
    <source>
        <dbReference type="EMBL" id="QDU26874.1"/>
    </source>
</evidence>
<dbReference type="KEGG" id="aagg:ETAA8_19580"/>
<dbReference type="GO" id="GO:0046872">
    <property type="term" value="F:metal ion binding"/>
    <property type="evidence" value="ECO:0007669"/>
    <property type="project" value="UniProtKB-KW"/>
</dbReference>
<dbReference type="SUPFAM" id="SSF53649">
    <property type="entry name" value="Alkaline phosphatase-like"/>
    <property type="match status" value="1"/>
</dbReference>
<gene>
    <name evidence="8" type="ORF">ETAA8_19580</name>
</gene>
<evidence type="ECO:0000256" key="1">
    <source>
        <dbReference type="ARBA" id="ARBA00008779"/>
    </source>
</evidence>
<dbReference type="Pfam" id="PF16347">
    <property type="entry name" value="SGSH_C"/>
    <property type="match status" value="1"/>
</dbReference>
<dbReference type="Gene3D" id="3.40.720.10">
    <property type="entry name" value="Alkaline Phosphatase, subunit A"/>
    <property type="match status" value="1"/>
</dbReference>
<feature type="domain" description="Sulfatase N-terminal" evidence="6">
    <location>
        <begin position="25"/>
        <end position="321"/>
    </location>
</feature>
<evidence type="ECO:0000256" key="5">
    <source>
        <dbReference type="SAM" id="SignalP"/>
    </source>
</evidence>
<dbReference type="EC" id="3.1.6.1" evidence="8"/>